<dbReference type="SMART" id="SM01204">
    <property type="entry name" value="FIST_C"/>
    <property type="match status" value="1"/>
</dbReference>
<sequence>MVTRRPVADFLRLGAMDAMPLLPAPRHHNGPPMDSLFDAPTRPPLPRAVSTAEDARTAARELHQALCGPQGGGGLELEMALVFCSAHYDREELATALAELFGPIPVIGCTTAGEITPFGYAAGSLVGIGFPRADFTIAAQRIDDLDRFSIAEAPRVLREVLAQRDAALAARADAFRDYGSFAFLMIDGMSRAEEMVVSALHSVLMDIPLFGGSAGDELRFERTFVLHEGRFHSNAAVLMLVTTARRFVVFRTEHFVASDSKMVVTGADPQRRIVTEINAEPAGREYARMVGLEGEPLTPMIFAAHPVVVRVGGEYHVRSIQKVNEDESLTFYCAIDEGIVLTVARGVDPVENFEAMMLKLAAEVGGPPDLVLGCDCILRRLELEQRQLKHVMSATLARHNVVGFCAYGEQYNAMHVNQTFTGVAIGAR</sequence>
<evidence type="ECO:0000259" key="2">
    <source>
        <dbReference type="SMART" id="SM01204"/>
    </source>
</evidence>
<dbReference type="PANTHER" id="PTHR40252">
    <property type="entry name" value="BLR0328 PROTEIN"/>
    <property type="match status" value="1"/>
</dbReference>
<dbReference type="Pfam" id="PF10442">
    <property type="entry name" value="FIST_C"/>
    <property type="match status" value="1"/>
</dbReference>
<dbReference type="PANTHER" id="PTHR40252:SF2">
    <property type="entry name" value="BLR0328 PROTEIN"/>
    <property type="match status" value="1"/>
</dbReference>
<dbReference type="InterPro" id="IPR013702">
    <property type="entry name" value="FIST_domain_N"/>
</dbReference>
<feature type="domain" description="FIST" evidence="1">
    <location>
        <begin position="76"/>
        <end position="281"/>
    </location>
</feature>
<protein>
    <recommendedName>
        <fullName evidence="5">FIST domain containing protein</fullName>
    </recommendedName>
</protein>
<evidence type="ECO:0000313" key="4">
    <source>
        <dbReference type="Proteomes" id="UP000781958"/>
    </source>
</evidence>
<dbReference type="SMART" id="SM00897">
    <property type="entry name" value="FIST"/>
    <property type="match status" value="1"/>
</dbReference>
<feature type="domain" description="FIST C-domain" evidence="2">
    <location>
        <begin position="282"/>
        <end position="413"/>
    </location>
</feature>
<comment type="caution">
    <text evidence="3">The sequence shown here is derived from an EMBL/GenBank/DDBJ whole genome shotgun (WGS) entry which is preliminary data.</text>
</comment>
<dbReference type="Pfam" id="PF08495">
    <property type="entry name" value="FIST"/>
    <property type="match status" value="1"/>
</dbReference>
<dbReference type="EMBL" id="JAGINP010000020">
    <property type="protein sequence ID" value="MBP2295145.1"/>
    <property type="molecule type" value="Genomic_DNA"/>
</dbReference>
<evidence type="ECO:0000259" key="1">
    <source>
        <dbReference type="SMART" id="SM00897"/>
    </source>
</evidence>
<proteinExistence type="predicted"/>
<evidence type="ECO:0000313" key="3">
    <source>
        <dbReference type="EMBL" id="MBP2295145.1"/>
    </source>
</evidence>
<gene>
    <name evidence="3" type="ORF">J2851_004948</name>
</gene>
<reference evidence="3 4" key="1">
    <citation type="submission" date="2021-03" db="EMBL/GenBank/DDBJ databases">
        <title>Genomic Encyclopedia of Type Strains, Phase III (KMG-III): the genomes of soil and plant-associated and newly described type strains.</title>
        <authorList>
            <person name="Whitman W."/>
        </authorList>
    </citation>
    <scope>NUCLEOTIDE SEQUENCE [LARGE SCALE GENOMIC DNA]</scope>
    <source>
        <strain evidence="3 4">IMMIB AFH-6</strain>
    </source>
</reference>
<organism evidence="3 4">
    <name type="scientific">Azospirillum rugosum</name>
    <dbReference type="NCBI Taxonomy" id="416170"/>
    <lineage>
        <taxon>Bacteria</taxon>
        <taxon>Pseudomonadati</taxon>
        <taxon>Pseudomonadota</taxon>
        <taxon>Alphaproteobacteria</taxon>
        <taxon>Rhodospirillales</taxon>
        <taxon>Azospirillaceae</taxon>
        <taxon>Azospirillum</taxon>
    </lineage>
</organism>
<dbReference type="InterPro" id="IPR019494">
    <property type="entry name" value="FIST_C"/>
</dbReference>
<keyword evidence="4" id="KW-1185">Reference proteome</keyword>
<evidence type="ECO:0008006" key="5">
    <source>
        <dbReference type="Google" id="ProtNLM"/>
    </source>
</evidence>
<dbReference type="RefSeq" id="WP_246500905.1">
    <property type="nucleotide sequence ID" value="NZ_JAGINP010000020.1"/>
</dbReference>
<name>A0ABS4SRG3_9PROT</name>
<dbReference type="Proteomes" id="UP000781958">
    <property type="component" value="Unassembled WGS sequence"/>
</dbReference>
<accession>A0ABS4SRG3</accession>
<dbReference type="NCBIfam" id="NF041558">
    <property type="entry name" value="NosP"/>
    <property type="match status" value="1"/>
</dbReference>